<protein>
    <submittedName>
        <fullName evidence="1">Uncharacterized protein</fullName>
    </submittedName>
</protein>
<proteinExistence type="predicted"/>
<evidence type="ECO:0000313" key="1">
    <source>
        <dbReference type="EMBL" id="CAB4167613.1"/>
    </source>
</evidence>
<dbReference type="EMBL" id="LR796806">
    <property type="protein sequence ID" value="CAB4167613.1"/>
    <property type="molecule type" value="Genomic_DNA"/>
</dbReference>
<sequence length="198" mass="19950">MANTTFSGPVRSQNGFQTISVSPTTGVETLTGSFGFGIANPAGVGITAGTGTVYETSVARNNGIVTTSIMLDLTGLQSGGTAGDIIGTNGAGVAYIAQVTTANNGTVFGVRMTCYELPVGGDTDIDLYSATEGTGVEDVAISTLTETQIINSGTLALGSAVFGTDIAANQYLYLVGQGTSNAAYTAGRLLIEIFGYDA</sequence>
<reference evidence="1" key="1">
    <citation type="submission" date="2020-04" db="EMBL/GenBank/DDBJ databases">
        <authorList>
            <person name="Chiriac C."/>
            <person name="Salcher M."/>
            <person name="Ghai R."/>
            <person name="Kavagutti S V."/>
        </authorList>
    </citation>
    <scope>NUCLEOTIDE SEQUENCE</scope>
</reference>
<organism evidence="1">
    <name type="scientific">uncultured Caudovirales phage</name>
    <dbReference type="NCBI Taxonomy" id="2100421"/>
    <lineage>
        <taxon>Viruses</taxon>
        <taxon>Duplodnaviria</taxon>
        <taxon>Heunggongvirae</taxon>
        <taxon>Uroviricota</taxon>
        <taxon>Caudoviricetes</taxon>
        <taxon>Peduoviridae</taxon>
        <taxon>Maltschvirus</taxon>
        <taxon>Maltschvirus maltsch</taxon>
    </lineage>
</organism>
<gene>
    <name evidence="1" type="ORF">UFOVP858_45</name>
</gene>
<name>A0A6J5P7V2_9CAUD</name>
<accession>A0A6J5P7V2</accession>